<name>A0A0A9DKL0_ARUDO</name>
<dbReference type="EMBL" id="GBRH01209539">
    <property type="protein sequence ID" value="JAD88356.1"/>
    <property type="molecule type" value="Transcribed_RNA"/>
</dbReference>
<proteinExistence type="predicted"/>
<protein>
    <submittedName>
        <fullName evidence="1">Uncharacterized protein</fullName>
    </submittedName>
</protein>
<reference evidence="1" key="1">
    <citation type="submission" date="2014-09" db="EMBL/GenBank/DDBJ databases">
        <authorList>
            <person name="Magalhaes I.L.F."/>
            <person name="Oliveira U."/>
            <person name="Santos F.R."/>
            <person name="Vidigal T.H.D.A."/>
            <person name="Brescovit A.D."/>
            <person name="Santos A.J."/>
        </authorList>
    </citation>
    <scope>NUCLEOTIDE SEQUENCE</scope>
    <source>
        <tissue evidence="1">Shoot tissue taken approximately 20 cm above the soil surface</tissue>
    </source>
</reference>
<organism evidence="1">
    <name type="scientific">Arundo donax</name>
    <name type="common">Giant reed</name>
    <name type="synonym">Donax arundinaceus</name>
    <dbReference type="NCBI Taxonomy" id="35708"/>
    <lineage>
        <taxon>Eukaryota</taxon>
        <taxon>Viridiplantae</taxon>
        <taxon>Streptophyta</taxon>
        <taxon>Embryophyta</taxon>
        <taxon>Tracheophyta</taxon>
        <taxon>Spermatophyta</taxon>
        <taxon>Magnoliopsida</taxon>
        <taxon>Liliopsida</taxon>
        <taxon>Poales</taxon>
        <taxon>Poaceae</taxon>
        <taxon>PACMAD clade</taxon>
        <taxon>Arundinoideae</taxon>
        <taxon>Arundineae</taxon>
        <taxon>Arundo</taxon>
    </lineage>
</organism>
<dbReference type="AlphaFoldDB" id="A0A0A9DKL0"/>
<sequence length="60" mass="7015">MPSQGKMFSTFMCNESCGIHFNSTFCFCQNLCHFNCWNLKQEYILFTLTTPKCRYISVAV</sequence>
<evidence type="ECO:0000313" key="1">
    <source>
        <dbReference type="EMBL" id="JAD88356.1"/>
    </source>
</evidence>
<reference evidence="1" key="2">
    <citation type="journal article" date="2015" name="Data Brief">
        <title>Shoot transcriptome of the giant reed, Arundo donax.</title>
        <authorList>
            <person name="Barrero R.A."/>
            <person name="Guerrero F.D."/>
            <person name="Moolhuijzen P."/>
            <person name="Goolsby J.A."/>
            <person name="Tidwell J."/>
            <person name="Bellgard S.E."/>
            <person name="Bellgard M.I."/>
        </authorList>
    </citation>
    <scope>NUCLEOTIDE SEQUENCE</scope>
    <source>
        <tissue evidence="1">Shoot tissue taken approximately 20 cm above the soil surface</tissue>
    </source>
</reference>
<accession>A0A0A9DKL0</accession>